<gene>
    <name evidence="1" type="ORF">ACFY05_32280</name>
</gene>
<evidence type="ECO:0000313" key="1">
    <source>
        <dbReference type="EMBL" id="MFF4777545.1"/>
    </source>
</evidence>
<name>A0ABW6VDV9_MICFU</name>
<evidence type="ECO:0000313" key="2">
    <source>
        <dbReference type="Proteomes" id="UP001602119"/>
    </source>
</evidence>
<dbReference type="Proteomes" id="UP001602119">
    <property type="component" value="Unassembled WGS sequence"/>
</dbReference>
<evidence type="ECO:0008006" key="3">
    <source>
        <dbReference type="Google" id="ProtNLM"/>
    </source>
</evidence>
<proteinExistence type="predicted"/>
<keyword evidence="2" id="KW-1185">Reference proteome</keyword>
<protein>
    <recommendedName>
        <fullName evidence="3">DUF4192 family protein</fullName>
    </recommendedName>
</protein>
<comment type="caution">
    <text evidence="1">The sequence shown here is derived from an EMBL/GenBank/DDBJ whole genome shotgun (WGS) entry which is preliminary data.</text>
</comment>
<dbReference type="RefSeq" id="WP_387346014.1">
    <property type="nucleotide sequence ID" value="NZ_JBIAXI010000024.1"/>
</dbReference>
<accession>A0ABW6VDV9</accession>
<reference evidence="1 2" key="1">
    <citation type="submission" date="2024-10" db="EMBL/GenBank/DDBJ databases">
        <title>The Natural Products Discovery Center: Release of the First 8490 Sequenced Strains for Exploring Actinobacteria Biosynthetic Diversity.</title>
        <authorList>
            <person name="Kalkreuter E."/>
            <person name="Kautsar S.A."/>
            <person name="Yang D."/>
            <person name="Bader C.D."/>
            <person name="Teijaro C.N."/>
            <person name="Fluegel L."/>
            <person name="Davis C.M."/>
            <person name="Simpson J.R."/>
            <person name="Lauterbach L."/>
            <person name="Steele A.D."/>
            <person name="Gui C."/>
            <person name="Meng S."/>
            <person name="Li G."/>
            <person name="Viehrig K."/>
            <person name="Ye F."/>
            <person name="Su P."/>
            <person name="Kiefer A.F."/>
            <person name="Nichols A."/>
            <person name="Cepeda A.J."/>
            <person name="Yan W."/>
            <person name="Fan B."/>
            <person name="Jiang Y."/>
            <person name="Adhikari A."/>
            <person name="Zheng C.-J."/>
            <person name="Schuster L."/>
            <person name="Cowan T.M."/>
            <person name="Smanski M.J."/>
            <person name="Chevrette M.G."/>
            <person name="De Carvalho L.P.S."/>
            <person name="Shen B."/>
        </authorList>
    </citation>
    <scope>NUCLEOTIDE SEQUENCE [LARGE SCALE GENOMIC DNA]</scope>
    <source>
        <strain evidence="1 2">NPDC001281</strain>
    </source>
</reference>
<dbReference type="EMBL" id="JBIAXI010000024">
    <property type="protein sequence ID" value="MFF4777545.1"/>
    <property type="molecule type" value="Genomic_DNA"/>
</dbReference>
<sequence>MNLEHITSLVGEAVAGREVGIAELAAVDRVGPGGLRLVLSDGSTYRVVINQTMEADRDRPVVAGLEHLFWLEGNSLVCCPLSSDWQPDTAASRACRDGDPEPFEDLLVIKSFLMRLVRTGRPPVLGPFVICRSLLYWLDDQGLLAAVPVGFDGTVSPSLHAIALPEKEYTDQLRRIAEMLRRSPYWPPMAPGDVDDPF</sequence>
<organism evidence="1 2">
    <name type="scientific">Microtetraspora fusca</name>
    <dbReference type="NCBI Taxonomy" id="1997"/>
    <lineage>
        <taxon>Bacteria</taxon>
        <taxon>Bacillati</taxon>
        <taxon>Actinomycetota</taxon>
        <taxon>Actinomycetes</taxon>
        <taxon>Streptosporangiales</taxon>
        <taxon>Streptosporangiaceae</taxon>
        <taxon>Microtetraspora</taxon>
    </lineage>
</organism>